<sequence>MSAFEDMPTLVIPKKRCREEIPQLMDKKDRLDSETHKARKKIKAQGSFNAQFWTAAAEVEAIILSKTRVVSEISLAQFEGEPSAWERTEEARRLFEQMRAQQRRLKSYQKQAMTLAKPKRSLRECFMNLFTSSRIRLGITTGVGERDHSVQSNFRQQLLIDYESERDDGLIWCPVSHGWIYSDHMTASHIFPYKHGQATMDAIFGRVRPAELFSSRNGLMLNSIIEKHFDSGVMVIVPSLPERPTDTMLSKWVGQEVREYKLRIIDNTWQHLDRVINKDGLTWRKLDNRVLQFRGNYRPAARYSYFHYCVQVLRRAWKLGPGQKTVFHLTDEFGKPFWGTPGRYIAKNMLRALIEELGHEYDNLLEGATLLSRGDDDLLLNTAVAQIAPIEEADVEDTDEEDFDDYD</sequence>
<dbReference type="InterPro" id="IPR003615">
    <property type="entry name" value="HNH_nuc"/>
</dbReference>
<evidence type="ECO:0000259" key="1">
    <source>
        <dbReference type="Pfam" id="PF13391"/>
    </source>
</evidence>
<feature type="domain" description="HNH nuclease" evidence="1">
    <location>
        <begin position="173"/>
        <end position="237"/>
    </location>
</feature>
<dbReference type="AlphaFoldDB" id="A0A1S9DEU9"/>
<protein>
    <submittedName>
        <fullName evidence="2">Unnamed protein product</fullName>
    </submittedName>
</protein>
<reference evidence="2" key="2">
    <citation type="submission" date="2023-04" db="EMBL/GenBank/DDBJ databases">
        <title>Aspergillus oryzae NBRC 4228.</title>
        <authorList>
            <person name="Ichikawa N."/>
            <person name="Sato H."/>
            <person name="Tonouchi N."/>
        </authorList>
    </citation>
    <scope>NUCLEOTIDE SEQUENCE</scope>
    <source>
        <strain evidence="2">NBRC 4228</strain>
    </source>
</reference>
<evidence type="ECO:0000313" key="2">
    <source>
        <dbReference type="EMBL" id="GMG26002.1"/>
    </source>
</evidence>
<dbReference type="EMBL" id="BSYA01000023">
    <property type="protein sequence ID" value="GMG26002.1"/>
    <property type="molecule type" value="Genomic_DNA"/>
</dbReference>
<name>A0A1S9DEU9_ASPOZ</name>
<proteinExistence type="predicted"/>
<evidence type="ECO:0000313" key="3">
    <source>
        <dbReference type="EMBL" id="OOO07618.1"/>
    </source>
</evidence>
<dbReference type="OrthoDB" id="5386595at2759"/>
<dbReference type="VEuPathDB" id="FungiDB:AO090010000437"/>
<dbReference type="Proteomes" id="UP000190312">
    <property type="component" value="Unassembled WGS sequence"/>
</dbReference>
<evidence type="ECO:0000313" key="4">
    <source>
        <dbReference type="Proteomes" id="UP000190312"/>
    </source>
</evidence>
<dbReference type="Proteomes" id="UP001165205">
    <property type="component" value="Unassembled WGS sequence"/>
</dbReference>
<gene>
    <name evidence="2" type="ORF">Aory04_000291300</name>
    <name evidence="3" type="ORF">OAory_01041180</name>
</gene>
<dbReference type="Pfam" id="PF13391">
    <property type="entry name" value="HNH_2"/>
    <property type="match status" value="1"/>
</dbReference>
<comment type="caution">
    <text evidence="3">The sequence shown here is derived from an EMBL/GenBank/DDBJ whole genome shotgun (WGS) entry which is preliminary data.</text>
</comment>
<accession>A0A1S9DEU9</accession>
<dbReference type="EMBL" id="MKZY01000006">
    <property type="protein sequence ID" value="OOO07618.1"/>
    <property type="molecule type" value="Genomic_DNA"/>
</dbReference>
<reference evidence="3 4" key="1">
    <citation type="submission" date="2016-10" db="EMBL/GenBank/DDBJ databases">
        <title>Genome sequencing of Aspergillus oryzae BCC7051.</title>
        <authorList>
            <person name="Thammarongtham C."/>
            <person name="Vorapreeda T."/>
            <person name="Nookaew I."/>
            <person name="Srisuk T."/>
            <person name="Land M."/>
            <person name="Jeennor S."/>
            <person name="Laoteng K."/>
        </authorList>
    </citation>
    <scope>NUCLEOTIDE SEQUENCE [LARGE SCALE GENOMIC DNA]</scope>
    <source>
        <strain evidence="3 4">BCC7051</strain>
    </source>
</reference>
<organism evidence="3 4">
    <name type="scientific">Aspergillus oryzae</name>
    <name type="common">Yellow koji mold</name>
    <dbReference type="NCBI Taxonomy" id="5062"/>
    <lineage>
        <taxon>Eukaryota</taxon>
        <taxon>Fungi</taxon>
        <taxon>Dikarya</taxon>
        <taxon>Ascomycota</taxon>
        <taxon>Pezizomycotina</taxon>
        <taxon>Eurotiomycetes</taxon>
        <taxon>Eurotiomycetidae</taxon>
        <taxon>Eurotiales</taxon>
        <taxon>Aspergillaceae</taxon>
        <taxon>Aspergillus</taxon>
        <taxon>Aspergillus subgen. Circumdati</taxon>
    </lineage>
</organism>